<accession>A0A1H3R014</accession>
<keyword evidence="4" id="KW-0233">DNA recombination</keyword>
<dbReference type="Gene3D" id="1.10.150.130">
    <property type="match status" value="1"/>
</dbReference>
<keyword evidence="3" id="KW-0238">DNA-binding</keyword>
<name>A0A1H3R014_9FIRM</name>
<comment type="similarity">
    <text evidence="1">Belongs to the 'phage' integrase family.</text>
</comment>
<dbReference type="InterPro" id="IPR013762">
    <property type="entry name" value="Integrase-like_cat_sf"/>
</dbReference>
<dbReference type="PANTHER" id="PTHR30629">
    <property type="entry name" value="PROPHAGE INTEGRASE"/>
    <property type="match status" value="1"/>
</dbReference>
<dbReference type="GO" id="GO:0006310">
    <property type="term" value="P:DNA recombination"/>
    <property type="evidence" value="ECO:0007669"/>
    <property type="project" value="UniProtKB-KW"/>
</dbReference>
<evidence type="ECO:0000313" key="7">
    <source>
        <dbReference type="Proteomes" id="UP000199230"/>
    </source>
</evidence>
<evidence type="ECO:0000256" key="1">
    <source>
        <dbReference type="ARBA" id="ARBA00008857"/>
    </source>
</evidence>
<proteinExistence type="inferred from homology"/>
<dbReference type="EMBL" id="FNPV01000011">
    <property type="protein sequence ID" value="SDZ18645.1"/>
    <property type="molecule type" value="Genomic_DNA"/>
</dbReference>
<dbReference type="SUPFAM" id="SSF56349">
    <property type="entry name" value="DNA breaking-rejoining enzymes"/>
    <property type="match status" value="1"/>
</dbReference>
<dbReference type="GO" id="GO:0003677">
    <property type="term" value="F:DNA binding"/>
    <property type="evidence" value="ECO:0007669"/>
    <property type="project" value="UniProtKB-KW"/>
</dbReference>
<reference evidence="6 7" key="1">
    <citation type="submission" date="2016-10" db="EMBL/GenBank/DDBJ databases">
        <authorList>
            <person name="de Groot N.N."/>
        </authorList>
    </citation>
    <scope>NUCLEOTIDE SEQUENCE [LARGE SCALE GENOMIC DNA]</scope>
    <source>
        <strain evidence="6 7">APO</strain>
    </source>
</reference>
<dbReference type="PANTHER" id="PTHR30629:SF2">
    <property type="entry name" value="PROPHAGE INTEGRASE INTS-RELATED"/>
    <property type="match status" value="1"/>
</dbReference>
<dbReference type="InterPro" id="IPR002104">
    <property type="entry name" value="Integrase_catalytic"/>
</dbReference>
<dbReference type="Proteomes" id="UP000199230">
    <property type="component" value="Unassembled WGS sequence"/>
</dbReference>
<gene>
    <name evidence="6" type="ORF">SAMN05192546_11139</name>
</gene>
<dbReference type="InterPro" id="IPR010998">
    <property type="entry name" value="Integrase_recombinase_N"/>
</dbReference>
<protein>
    <submittedName>
        <fullName evidence="6">Phage integrase family protein</fullName>
    </submittedName>
</protein>
<dbReference type="AlphaFoldDB" id="A0A1H3R014"/>
<dbReference type="STRING" id="159292.SAMN05192546_11139"/>
<feature type="domain" description="Tyr recombinase" evidence="5">
    <location>
        <begin position="167"/>
        <end position="338"/>
    </location>
</feature>
<dbReference type="RefSeq" id="WP_093315307.1">
    <property type="nucleotide sequence ID" value="NZ_FNPV01000011.1"/>
</dbReference>
<dbReference type="OrthoDB" id="9801717at2"/>
<sequence length="340" mass="40082">MRLPNGYGTVYKLSGNRRRPWIARKTTGWTDEGEQVCQTIGYYKTRQEALTALSDYNKNPYSVEASTVTFEELFERLKNEKFDKISRSNQLGYTAAFKKSEKLHQMRFVDVKHAHLQSVIDNCDKGWGTKKKIKVLFNQMYAYALKNDIDVRDYSKFVDLGRKDIGKKREVFTGKEINLLWDHVERMDYIDAILIMIYTGMRPGELITIKNQDINLEERYLRGGIKNENSMDRVIPLNEKIVPLIEKRMSSENEFFIANHKGEQMRYWNFYEEKWKRVMEQLQLSHRPHDCRHTFASLMDSAGANKVCIKRIMGHASKDITDKVYTHKDIRELIIEINKI</sequence>
<evidence type="ECO:0000256" key="4">
    <source>
        <dbReference type="ARBA" id="ARBA00023172"/>
    </source>
</evidence>
<keyword evidence="7" id="KW-1185">Reference proteome</keyword>
<evidence type="ECO:0000259" key="5">
    <source>
        <dbReference type="PROSITE" id="PS51898"/>
    </source>
</evidence>
<dbReference type="GO" id="GO:0015074">
    <property type="term" value="P:DNA integration"/>
    <property type="evidence" value="ECO:0007669"/>
    <property type="project" value="UniProtKB-KW"/>
</dbReference>
<evidence type="ECO:0000256" key="2">
    <source>
        <dbReference type="ARBA" id="ARBA00022908"/>
    </source>
</evidence>
<dbReference type="InterPro" id="IPR011010">
    <property type="entry name" value="DNA_brk_join_enz"/>
</dbReference>
<dbReference type="Gene3D" id="1.10.443.10">
    <property type="entry name" value="Intergrase catalytic core"/>
    <property type="match status" value="1"/>
</dbReference>
<organism evidence="6 7">
    <name type="scientific">Tindallia californiensis</name>
    <dbReference type="NCBI Taxonomy" id="159292"/>
    <lineage>
        <taxon>Bacteria</taxon>
        <taxon>Bacillati</taxon>
        <taxon>Bacillota</taxon>
        <taxon>Clostridia</taxon>
        <taxon>Peptostreptococcales</taxon>
        <taxon>Tindalliaceae</taxon>
        <taxon>Tindallia</taxon>
    </lineage>
</organism>
<dbReference type="InterPro" id="IPR050808">
    <property type="entry name" value="Phage_Integrase"/>
</dbReference>
<dbReference type="Pfam" id="PF00589">
    <property type="entry name" value="Phage_integrase"/>
    <property type="match status" value="1"/>
</dbReference>
<dbReference type="PROSITE" id="PS51898">
    <property type="entry name" value="TYR_RECOMBINASE"/>
    <property type="match status" value="1"/>
</dbReference>
<evidence type="ECO:0000313" key="6">
    <source>
        <dbReference type="EMBL" id="SDZ18645.1"/>
    </source>
</evidence>
<keyword evidence="2" id="KW-0229">DNA integration</keyword>
<evidence type="ECO:0000256" key="3">
    <source>
        <dbReference type="ARBA" id="ARBA00023125"/>
    </source>
</evidence>
<dbReference type="CDD" id="cd01189">
    <property type="entry name" value="INT_ICEBs1_C_like"/>
    <property type="match status" value="1"/>
</dbReference>